<evidence type="ECO:0000256" key="6">
    <source>
        <dbReference type="SAM" id="Phobius"/>
    </source>
</evidence>
<feature type="transmembrane region" description="Helical" evidence="6">
    <location>
        <begin position="50"/>
        <end position="69"/>
    </location>
</feature>
<dbReference type="OrthoDB" id="6707571at2"/>
<dbReference type="Pfam" id="PF00892">
    <property type="entry name" value="EamA"/>
    <property type="match status" value="2"/>
</dbReference>
<evidence type="ECO:0000256" key="2">
    <source>
        <dbReference type="ARBA" id="ARBA00007362"/>
    </source>
</evidence>
<comment type="subcellular location">
    <subcellularLocation>
        <location evidence="1">Endomembrane system</location>
        <topology evidence="1">Multi-pass membrane protein</topology>
    </subcellularLocation>
</comment>
<organism evidence="8 9">
    <name type="scientific">Alkalicoccus saliphilus</name>
    <dbReference type="NCBI Taxonomy" id="200989"/>
    <lineage>
        <taxon>Bacteria</taxon>
        <taxon>Bacillati</taxon>
        <taxon>Bacillota</taxon>
        <taxon>Bacilli</taxon>
        <taxon>Bacillales</taxon>
        <taxon>Bacillaceae</taxon>
        <taxon>Alkalicoccus</taxon>
    </lineage>
</organism>
<protein>
    <submittedName>
        <fullName evidence="8">EamA family transporter</fullName>
    </submittedName>
</protein>
<evidence type="ECO:0000256" key="1">
    <source>
        <dbReference type="ARBA" id="ARBA00004127"/>
    </source>
</evidence>
<reference evidence="8 9" key="1">
    <citation type="submission" date="2018-03" db="EMBL/GenBank/DDBJ databases">
        <title>Alkalicoccus saliphilus sp. nov., isolated from a mineral pool.</title>
        <authorList>
            <person name="Zhao B."/>
        </authorList>
    </citation>
    <scope>NUCLEOTIDE SEQUENCE [LARGE SCALE GENOMIC DNA]</scope>
    <source>
        <strain evidence="8 9">6AG</strain>
    </source>
</reference>
<dbReference type="Gene3D" id="1.10.3730.20">
    <property type="match status" value="2"/>
</dbReference>
<dbReference type="InterPro" id="IPR050638">
    <property type="entry name" value="AA-Vitamin_Transporters"/>
</dbReference>
<dbReference type="Proteomes" id="UP000240509">
    <property type="component" value="Unassembled WGS sequence"/>
</dbReference>
<evidence type="ECO:0000259" key="7">
    <source>
        <dbReference type="Pfam" id="PF00892"/>
    </source>
</evidence>
<dbReference type="SUPFAM" id="SSF103481">
    <property type="entry name" value="Multidrug resistance efflux transporter EmrE"/>
    <property type="match status" value="2"/>
</dbReference>
<name>A0A2T4U585_9BACI</name>
<comment type="caution">
    <text evidence="8">The sequence shown here is derived from an EMBL/GenBank/DDBJ whole genome shotgun (WGS) entry which is preliminary data.</text>
</comment>
<comment type="similarity">
    <text evidence="2">Belongs to the EamA transporter family.</text>
</comment>
<evidence type="ECO:0000256" key="5">
    <source>
        <dbReference type="ARBA" id="ARBA00023136"/>
    </source>
</evidence>
<evidence type="ECO:0000256" key="4">
    <source>
        <dbReference type="ARBA" id="ARBA00022989"/>
    </source>
</evidence>
<evidence type="ECO:0000313" key="9">
    <source>
        <dbReference type="Proteomes" id="UP000240509"/>
    </source>
</evidence>
<feature type="transmembrane region" description="Helical" evidence="6">
    <location>
        <begin position="227"/>
        <end position="246"/>
    </location>
</feature>
<keyword evidence="9" id="KW-1185">Reference proteome</keyword>
<feature type="transmembrane region" description="Helical" evidence="6">
    <location>
        <begin position="166"/>
        <end position="184"/>
    </location>
</feature>
<feature type="transmembrane region" description="Helical" evidence="6">
    <location>
        <begin position="135"/>
        <end position="154"/>
    </location>
</feature>
<evidence type="ECO:0000313" key="8">
    <source>
        <dbReference type="EMBL" id="PTL38562.1"/>
    </source>
</evidence>
<proteinExistence type="inferred from homology"/>
<keyword evidence="5 6" id="KW-0472">Membrane</keyword>
<feature type="transmembrane region" description="Helical" evidence="6">
    <location>
        <begin position="110"/>
        <end position="129"/>
    </location>
</feature>
<evidence type="ECO:0000256" key="3">
    <source>
        <dbReference type="ARBA" id="ARBA00022692"/>
    </source>
</evidence>
<dbReference type="PANTHER" id="PTHR32322:SF2">
    <property type="entry name" value="EAMA DOMAIN-CONTAINING PROTEIN"/>
    <property type="match status" value="1"/>
</dbReference>
<feature type="transmembrane region" description="Helical" evidence="6">
    <location>
        <begin position="252"/>
        <end position="272"/>
    </location>
</feature>
<keyword evidence="4 6" id="KW-1133">Transmembrane helix</keyword>
<dbReference type="AlphaFoldDB" id="A0A2T4U585"/>
<gene>
    <name evidence="8" type="ORF">C6Y45_10695</name>
</gene>
<feature type="transmembrane region" description="Helical" evidence="6">
    <location>
        <begin position="20"/>
        <end position="38"/>
    </location>
</feature>
<feature type="domain" description="EamA" evidence="7">
    <location>
        <begin position="2"/>
        <end position="122"/>
    </location>
</feature>
<dbReference type="PANTHER" id="PTHR32322">
    <property type="entry name" value="INNER MEMBRANE TRANSPORTER"/>
    <property type="match status" value="1"/>
</dbReference>
<feature type="transmembrane region" description="Helical" evidence="6">
    <location>
        <begin position="196"/>
        <end position="215"/>
    </location>
</feature>
<sequence length="289" mass="31983">MTGLFVQTLYEFGFSPWQVVTARMTMSALILFIIILMFAKEYLKIKLKDLPYLCALGIVSMAVFNWFYFAVMERASVAVAVVFVYTSPIFAALIARFLYREKLTIQKNAAIGLTIVGCALAVGLLPPGGDSADTLTILLGLLAGLFCASYSLLGKFVTGIYHPLTITFYALLSGMAFTIPTSGIWEHRALLTAGEIWIPLLGISIISTIFAYLLFTYGLAYVESSKAAILSSMELVVSVIISIFILNEILTWWQGSGFILVIAAIMLTVISFRRRVRQKYPGTEYTTYE</sequence>
<dbReference type="InterPro" id="IPR000620">
    <property type="entry name" value="EamA_dom"/>
</dbReference>
<dbReference type="InterPro" id="IPR037185">
    <property type="entry name" value="EmrE-like"/>
</dbReference>
<accession>A0A2T4U585</accession>
<dbReference type="GO" id="GO:0016020">
    <property type="term" value="C:membrane"/>
    <property type="evidence" value="ECO:0007669"/>
    <property type="project" value="UniProtKB-SubCell"/>
</dbReference>
<feature type="transmembrane region" description="Helical" evidence="6">
    <location>
        <begin position="75"/>
        <end position="98"/>
    </location>
</feature>
<feature type="domain" description="EamA" evidence="7">
    <location>
        <begin position="135"/>
        <end position="269"/>
    </location>
</feature>
<dbReference type="EMBL" id="PZJJ01000017">
    <property type="protein sequence ID" value="PTL38562.1"/>
    <property type="molecule type" value="Genomic_DNA"/>
</dbReference>
<keyword evidence="3 6" id="KW-0812">Transmembrane</keyword>